<sequence>MDPYFLTQKLRAYAKRIKVSQLDKCLSKMGEDISKETRRTVDDHSKGIVNRLLHGPMLHLRCDGTDAAV</sequence>
<dbReference type="EMBL" id="JARBHA010000014">
    <property type="protein sequence ID" value="KAJ9682436.1"/>
    <property type="molecule type" value="Genomic_DNA"/>
</dbReference>
<dbReference type="GO" id="GO:0008883">
    <property type="term" value="F:glutamyl-tRNA reductase activity"/>
    <property type="evidence" value="ECO:0007669"/>
    <property type="project" value="InterPro"/>
</dbReference>
<evidence type="ECO:0000313" key="3">
    <source>
        <dbReference type="Proteomes" id="UP001168098"/>
    </source>
</evidence>
<dbReference type="Pfam" id="PF00745">
    <property type="entry name" value="GlutR_dimer"/>
    <property type="match status" value="1"/>
</dbReference>
<protein>
    <recommendedName>
        <fullName evidence="1">Tetrapyrrole biosynthesis glutamyl-tRNA reductase dimerisation domain-containing protein</fullName>
    </recommendedName>
</protein>
<dbReference type="PANTHER" id="PTHR43120:SF1">
    <property type="entry name" value="GLUTAMYL-TRNA REDUCTASE 1, CHLOROPLASTIC"/>
    <property type="match status" value="1"/>
</dbReference>
<dbReference type="InterPro" id="IPR036453">
    <property type="entry name" value="GluRdtase_dimer_dom_sf"/>
</dbReference>
<feature type="domain" description="Tetrapyrrole biosynthesis glutamyl-tRNA reductase dimerisation" evidence="1">
    <location>
        <begin position="8"/>
        <end position="63"/>
    </location>
</feature>
<organism evidence="2 3">
    <name type="scientific">Vitis rotundifolia</name>
    <name type="common">Muscadine grape</name>
    <dbReference type="NCBI Taxonomy" id="103349"/>
    <lineage>
        <taxon>Eukaryota</taxon>
        <taxon>Viridiplantae</taxon>
        <taxon>Streptophyta</taxon>
        <taxon>Embryophyta</taxon>
        <taxon>Tracheophyta</taxon>
        <taxon>Spermatophyta</taxon>
        <taxon>Magnoliopsida</taxon>
        <taxon>eudicotyledons</taxon>
        <taxon>Gunneridae</taxon>
        <taxon>Pentapetalae</taxon>
        <taxon>rosids</taxon>
        <taxon>Vitales</taxon>
        <taxon>Vitaceae</taxon>
        <taxon>Viteae</taxon>
        <taxon>Vitis</taxon>
    </lineage>
</organism>
<dbReference type="Proteomes" id="UP001168098">
    <property type="component" value="Unassembled WGS sequence"/>
</dbReference>
<accession>A0AA39DFT5</accession>
<comment type="caution">
    <text evidence="2">The sequence shown here is derived from an EMBL/GenBank/DDBJ whole genome shotgun (WGS) entry which is preliminary data.</text>
</comment>
<name>A0AA39DFT5_VITRO</name>
<dbReference type="PANTHER" id="PTHR43120">
    <property type="entry name" value="GLUTAMYL-TRNA REDUCTASE 1, CHLOROPLASTIC"/>
    <property type="match status" value="1"/>
</dbReference>
<dbReference type="GO" id="GO:0050661">
    <property type="term" value="F:NADP binding"/>
    <property type="evidence" value="ECO:0007669"/>
    <property type="project" value="InterPro"/>
</dbReference>
<reference evidence="2 3" key="1">
    <citation type="journal article" date="2023" name="BMC Biotechnol.">
        <title>Vitis rotundifolia cv Carlos genome sequencing.</title>
        <authorList>
            <person name="Huff M."/>
            <person name="Hulse-Kemp A."/>
            <person name="Scheffler B."/>
            <person name="Youngblood R."/>
            <person name="Simpson S."/>
            <person name="Babiker E."/>
            <person name="Staton M."/>
        </authorList>
    </citation>
    <scope>NUCLEOTIDE SEQUENCE [LARGE SCALE GENOMIC DNA]</scope>
    <source>
        <tissue evidence="2">Leaf</tissue>
    </source>
</reference>
<dbReference type="SUPFAM" id="SSF69075">
    <property type="entry name" value="Glutamyl tRNA-reductase dimerization domain"/>
    <property type="match status" value="1"/>
</dbReference>
<dbReference type="InterPro" id="IPR015896">
    <property type="entry name" value="4pyrrol_synth_GluRdtase_dimer"/>
</dbReference>
<keyword evidence="3" id="KW-1185">Reference proteome</keyword>
<evidence type="ECO:0000313" key="2">
    <source>
        <dbReference type="EMBL" id="KAJ9682436.1"/>
    </source>
</evidence>
<gene>
    <name evidence="2" type="ORF">PVL29_018367</name>
</gene>
<dbReference type="GO" id="GO:0033014">
    <property type="term" value="P:tetrapyrrole biosynthetic process"/>
    <property type="evidence" value="ECO:0007669"/>
    <property type="project" value="InterPro"/>
</dbReference>
<proteinExistence type="predicted"/>
<evidence type="ECO:0000259" key="1">
    <source>
        <dbReference type="Pfam" id="PF00745"/>
    </source>
</evidence>
<dbReference type="AlphaFoldDB" id="A0AA39DFT5"/>